<gene>
    <name evidence="4" type="ORF">ACFP58_01730</name>
</gene>
<dbReference type="InterPro" id="IPR011250">
    <property type="entry name" value="OMP/PagP_B-barrel"/>
</dbReference>
<dbReference type="Gene3D" id="2.40.160.20">
    <property type="match status" value="1"/>
</dbReference>
<feature type="domain" description="Outer membrane protein beta-barrel" evidence="3">
    <location>
        <begin position="11"/>
        <end position="195"/>
    </location>
</feature>
<keyword evidence="1 2" id="KW-0732">Signal</keyword>
<reference evidence="5" key="1">
    <citation type="journal article" date="2019" name="Int. J. Syst. Evol. Microbiol.">
        <title>The Global Catalogue of Microorganisms (GCM) 10K type strain sequencing project: providing services to taxonomists for standard genome sequencing and annotation.</title>
        <authorList>
            <consortium name="The Broad Institute Genomics Platform"/>
            <consortium name="The Broad Institute Genome Sequencing Center for Infectious Disease"/>
            <person name="Wu L."/>
            <person name="Ma J."/>
        </authorList>
    </citation>
    <scope>NUCLEOTIDE SEQUENCE [LARGE SCALE GENOMIC DNA]</scope>
    <source>
        <strain evidence="5">CCM 2050</strain>
    </source>
</reference>
<evidence type="ECO:0000313" key="4">
    <source>
        <dbReference type="EMBL" id="MFC6380199.1"/>
    </source>
</evidence>
<dbReference type="SUPFAM" id="SSF56925">
    <property type="entry name" value="OMPA-like"/>
    <property type="match status" value="1"/>
</dbReference>
<dbReference type="Pfam" id="PF13505">
    <property type="entry name" value="OMP_b-brl"/>
    <property type="match status" value="1"/>
</dbReference>
<feature type="chain" id="PRO_5046321687" evidence="2">
    <location>
        <begin position="24"/>
        <end position="195"/>
    </location>
</feature>
<dbReference type="RefSeq" id="WP_201561644.1">
    <property type="nucleotide sequence ID" value="NZ_CAJGZK010000003.1"/>
</dbReference>
<dbReference type="EMBL" id="JBHSTZ010000005">
    <property type="protein sequence ID" value="MFC6380199.1"/>
    <property type="molecule type" value="Genomic_DNA"/>
</dbReference>
<protein>
    <submittedName>
        <fullName evidence="4">Porin family protein</fullName>
    </submittedName>
</protein>
<feature type="signal peptide" evidence="2">
    <location>
        <begin position="1"/>
        <end position="23"/>
    </location>
</feature>
<evidence type="ECO:0000256" key="2">
    <source>
        <dbReference type="SAM" id="SignalP"/>
    </source>
</evidence>
<accession>A0ABW1W544</accession>
<dbReference type="Proteomes" id="UP001596264">
    <property type="component" value="Unassembled WGS sequence"/>
</dbReference>
<evidence type="ECO:0000259" key="3">
    <source>
        <dbReference type="Pfam" id="PF13505"/>
    </source>
</evidence>
<sequence>MKMLQTTVLALATASLLSVSAQAAVNYAGQPYIGAKVGQYSPDIDDADDIDDATSYGVYGGYKFTPEFGVEAEYLTTSDTDVFEDAVEKAEYSADVLGLYATYDYAFPTTALYAKGRLGFAKNEVNVDVTNKISSSLNESFSESDTGVAGGLGLGYNFTPMVSAEAMYNFYPSIDLGDGDDFDASGVTLGAHFKF</sequence>
<comment type="caution">
    <text evidence="4">The sequence shown here is derived from an EMBL/GenBank/DDBJ whole genome shotgun (WGS) entry which is preliminary data.</text>
</comment>
<name>A0ABW1W544_9GAMM</name>
<evidence type="ECO:0000256" key="1">
    <source>
        <dbReference type="ARBA" id="ARBA00022729"/>
    </source>
</evidence>
<keyword evidence="5" id="KW-1185">Reference proteome</keyword>
<organism evidence="4 5">
    <name type="scientific">Psychrobacter glacincola</name>
    <dbReference type="NCBI Taxonomy" id="56810"/>
    <lineage>
        <taxon>Bacteria</taxon>
        <taxon>Pseudomonadati</taxon>
        <taxon>Pseudomonadota</taxon>
        <taxon>Gammaproteobacteria</taxon>
        <taxon>Moraxellales</taxon>
        <taxon>Moraxellaceae</taxon>
        <taxon>Psychrobacter</taxon>
    </lineage>
</organism>
<proteinExistence type="predicted"/>
<evidence type="ECO:0000313" key="5">
    <source>
        <dbReference type="Proteomes" id="UP001596264"/>
    </source>
</evidence>
<dbReference type="InterPro" id="IPR027385">
    <property type="entry name" value="Beta-barrel_OMP"/>
</dbReference>